<feature type="region of interest" description="Disordered" evidence="1">
    <location>
        <begin position="292"/>
        <end position="328"/>
    </location>
</feature>
<feature type="compositionally biased region" description="Low complexity" evidence="1">
    <location>
        <begin position="38"/>
        <end position="47"/>
    </location>
</feature>
<protein>
    <submittedName>
        <fullName evidence="2">Uncharacterized protein</fullName>
    </submittedName>
</protein>
<dbReference type="EMBL" id="CADEAL010000788">
    <property type="protein sequence ID" value="CAB1425248.1"/>
    <property type="molecule type" value="Genomic_DNA"/>
</dbReference>
<gene>
    <name evidence="2" type="ORF">PLEPLA_LOCUS13178</name>
</gene>
<dbReference type="Proteomes" id="UP001153269">
    <property type="component" value="Unassembled WGS sequence"/>
</dbReference>
<feature type="compositionally biased region" description="Low complexity" evidence="1">
    <location>
        <begin position="304"/>
        <end position="315"/>
    </location>
</feature>
<name>A0A9N7U896_PLEPL</name>
<accession>A0A9N7U896</accession>
<keyword evidence="3" id="KW-1185">Reference proteome</keyword>
<proteinExistence type="predicted"/>
<evidence type="ECO:0000256" key="1">
    <source>
        <dbReference type="SAM" id="MobiDB-lite"/>
    </source>
</evidence>
<feature type="region of interest" description="Disordered" evidence="1">
    <location>
        <begin position="17"/>
        <end position="54"/>
    </location>
</feature>
<evidence type="ECO:0000313" key="3">
    <source>
        <dbReference type="Proteomes" id="UP001153269"/>
    </source>
</evidence>
<evidence type="ECO:0000313" key="2">
    <source>
        <dbReference type="EMBL" id="CAB1425248.1"/>
    </source>
</evidence>
<sequence>MAPQRLVAAWVINSGRGRQEQELESLGTEPSGKLENLSSSSSSSSSSSPPPPPPTHIAAVLTRVQQQRSFSSCFTFLQPCRHAGRGRASPTWGQRGETRPEVKTTPGIPVSRRENRFRAVERKRVVDGKTMMLVIVMKKFWILFGTALEYYKESEVLLYLIFITSSSSSSPPPPRHQGEYRGATVPLESRLTDLNAAQHLHGCYGAESGGKDEGKGWRVFGRRKFGSMAKSLGGWQRHKEPWLSNRLGSTPLADMPSQALFTRVRAPVGTLGENKRERDAVDETRAINIGPLASRSKSLHPGCSRPSSSALSRPAVMASESEALSAGP</sequence>
<dbReference type="AlphaFoldDB" id="A0A9N7U896"/>
<feature type="region of interest" description="Disordered" evidence="1">
    <location>
        <begin position="83"/>
        <end position="106"/>
    </location>
</feature>
<reference evidence="2" key="1">
    <citation type="submission" date="2020-03" db="EMBL/GenBank/DDBJ databases">
        <authorList>
            <person name="Weist P."/>
        </authorList>
    </citation>
    <scope>NUCLEOTIDE SEQUENCE</scope>
</reference>
<organism evidence="2 3">
    <name type="scientific">Pleuronectes platessa</name>
    <name type="common">European plaice</name>
    <dbReference type="NCBI Taxonomy" id="8262"/>
    <lineage>
        <taxon>Eukaryota</taxon>
        <taxon>Metazoa</taxon>
        <taxon>Chordata</taxon>
        <taxon>Craniata</taxon>
        <taxon>Vertebrata</taxon>
        <taxon>Euteleostomi</taxon>
        <taxon>Actinopterygii</taxon>
        <taxon>Neopterygii</taxon>
        <taxon>Teleostei</taxon>
        <taxon>Neoteleostei</taxon>
        <taxon>Acanthomorphata</taxon>
        <taxon>Carangaria</taxon>
        <taxon>Pleuronectiformes</taxon>
        <taxon>Pleuronectoidei</taxon>
        <taxon>Pleuronectidae</taxon>
        <taxon>Pleuronectes</taxon>
    </lineage>
</organism>
<comment type="caution">
    <text evidence="2">The sequence shown here is derived from an EMBL/GenBank/DDBJ whole genome shotgun (WGS) entry which is preliminary data.</text>
</comment>